<evidence type="ECO:0000313" key="7">
    <source>
        <dbReference type="EMBL" id="NEU05055.1"/>
    </source>
</evidence>
<dbReference type="GO" id="GO:0016020">
    <property type="term" value="C:membrane"/>
    <property type="evidence" value="ECO:0007669"/>
    <property type="project" value="UniProtKB-SubCell"/>
</dbReference>
<comment type="subcellular location">
    <subcellularLocation>
        <location evidence="1">Membrane</location>
        <topology evidence="1">Multi-pass membrane protein</topology>
    </subcellularLocation>
</comment>
<dbReference type="EMBL" id="JAAGPU010000015">
    <property type="protein sequence ID" value="NEU05055.1"/>
    <property type="molecule type" value="Genomic_DNA"/>
</dbReference>
<feature type="transmembrane region" description="Helical" evidence="5">
    <location>
        <begin position="6"/>
        <end position="23"/>
    </location>
</feature>
<evidence type="ECO:0000256" key="1">
    <source>
        <dbReference type="ARBA" id="ARBA00004141"/>
    </source>
</evidence>
<dbReference type="InterPro" id="IPR049453">
    <property type="entry name" value="Memb_transporter_dom"/>
</dbReference>
<sequence length="326" mass="37142">MNKKLILSKSILFIIIVAFIGLFKSIFGQENTLVGVTVITLALMIIKKKPSEKFIVSFLKILFMNVFLGLCSFLAYKSLILGLILNTTVMFIVAYVCSYNLNEGLYIPFGLQYMFMLNTPVDDKKFVIRLVALVFGALFSVTLQYTMNRNKNGSVNKFKLKDEIFKYNKNFTKKSLMFSYGVRMALVMGISTFIMEKIDLPEVRWIMYTVFSLTKPYKDNCNERISKRIEGTLIGSIIFIVLFTIIESSVLRTVLLMVVGYTNTYITEYRKMIICVTISALGTVAIGQELFLITLERILFIIIGTIISKVINNYVLPFNIGKQAPI</sequence>
<accession>A0A6M0H2W9</accession>
<keyword evidence="3 5" id="KW-1133">Transmembrane helix</keyword>
<feature type="transmembrane region" description="Helical" evidence="5">
    <location>
        <begin position="126"/>
        <end position="147"/>
    </location>
</feature>
<evidence type="ECO:0000256" key="5">
    <source>
        <dbReference type="SAM" id="Phobius"/>
    </source>
</evidence>
<feature type="transmembrane region" description="Helical" evidence="5">
    <location>
        <begin position="58"/>
        <end position="76"/>
    </location>
</feature>
<evidence type="ECO:0000256" key="2">
    <source>
        <dbReference type="ARBA" id="ARBA00022692"/>
    </source>
</evidence>
<feature type="transmembrane region" description="Helical" evidence="5">
    <location>
        <begin position="176"/>
        <end position="195"/>
    </location>
</feature>
<feature type="transmembrane region" description="Helical" evidence="5">
    <location>
        <begin position="233"/>
        <end position="261"/>
    </location>
</feature>
<evidence type="ECO:0000259" key="6">
    <source>
        <dbReference type="Pfam" id="PF13515"/>
    </source>
</evidence>
<proteinExistence type="predicted"/>
<dbReference type="RefSeq" id="WP_199869973.1">
    <property type="nucleotide sequence ID" value="NZ_JAAGPU010000015.1"/>
</dbReference>
<keyword evidence="4 5" id="KW-0472">Membrane</keyword>
<dbReference type="Proteomes" id="UP000481872">
    <property type="component" value="Unassembled WGS sequence"/>
</dbReference>
<feature type="transmembrane region" description="Helical" evidence="5">
    <location>
        <begin position="273"/>
        <end position="292"/>
    </location>
</feature>
<dbReference type="AlphaFoldDB" id="A0A6M0H2W9"/>
<protein>
    <recommendedName>
        <fullName evidence="6">Integral membrane bound transporter domain-containing protein</fullName>
    </recommendedName>
</protein>
<evidence type="ECO:0000256" key="3">
    <source>
        <dbReference type="ARBA" id="ARBA00022989"/>
    </source>
</evidence>
<dbReference type="Pfam" id="PF13515">
    <property type="entry name" value="FUSC_2"/>
    <property type="match status" value="1"/>
</dbReference>
<feature type="transmembrane region" description="Helical" evidence="5">
    <location>
        <begin position="83"/>
        <end position="101"/>
    </location>
</feature>
<name>A0A6M0H2W9_9CLOT</name>
<evidence type="ECO:0000313" key="8">
    <source>
        <dbReference type="Proteomes" id="UP000481872"/>
    </source>
</evidence>
<organism evidence="7 8">
    <name type="scientific">Clostridium senegalense</name>
    <dbReference type="NCBI Taxonomy" id="1465809"/>
    <lineage>
        <taxon>Bacteria</taxon>
        <taxon>Bacillati</taxon>
        <taxon>Bacillota</taxon>
        <taxon>Clostridia</taxon>
        <taxon>Eubacteriales</taxon>
        <taxon>Clostridiaceae</taxon>
        <taxon>Clostridium</taxon>
    </lineage>
</organism>
<feature type="domain" description="Integral membrane bound transporter" evidence="6">
    <location>
        <begin position="191"/>
        <end position="308"/>
    </location>
</feature>
<reference evidence="7 8" key="1">
    <citation type="submission" date="2020-02" db="EMBL/GenBank/DDBJ databases">
        <title>Genome assembly of a novel Clostridium senegalense strain.</title>
        <authorList>
            <person name="Gupta T.B."/>
            <person name="Jauregui R."/>
            <person name="Maclean P."/>
            <person name="Nawarathana A."/>
            <person name="Brightwell G."/>
        </authorList>
    </citation>
    <scope>NUCLEOTIDE SEQUENCE [LARGE SCALE GENOMIC DNA]</scope>
    <source>
        <strain evidence="7 8">AGRFS4</strain>
    </source>
</reference>
<comment type="caution">
    <text evidence="7">The sequence shown here is derived from an EMBL/GenBank/DDBJ whole genome shotgun (WGS) entry which is preliminary data.</text>
</comment>
<keyword evidence="8" id="KW-1185">Reference proteome</keyword>
<evidence type="ECO:0000256" key="4">
    <source>
        <dbReference type="ARBA" id="ARBA00023136"/>
    </source>
</evidence>
<gene>
    <name evidence="7" type="ORF">G3M99_09355</name>
</gene>
<keyword evidence="2 5" id="KW-0812">Transmembrane</keyword>
<feature type="transmembrane region" description="Helical" evidence="5">
    <location>
        <begin position="298"/>
        <end position="316"/>
    </location>
</feature>